<dbReference type="EMBL" id="CM023477">
    <property type="protein sequence ID" value="KAH7937819.1"/>
    <property type="molecule type" value="Genomic_DNA"/>
</dbReference>
<comment type="caution">
    <text evidence="1">The sequence shown here is derived from an EMBL/GenBank/DDBJ whole genome shotgun (WGS) entry which is preliminary data.</text>
</comment>
<gene>
    <name evidence="1" type="ORF">HPB49_016401</name>
</gene>
<organism evidence="1 2">
    <name type="scientific">Dermacentor silvarum</name>
    <name type="common">Tick</name>
    <dbReference type="NCBI Taxonomy" id="543639"/>
    <lineage>
        <taxon>Eukaryota</taxon>
        <taxon>Metazoa</taxon>
        <taxon>Ecdysozoa</taxon>
        <taxon>Arthropoda</taxon>
        <taxon>Chelicerata</taxon>
        <taxon>Arachnida</taxon>
        <taxon>Acari</taxon>
        <taxon>Parasitiformes</taxon>
        <taxon>Ixodida</taxon>
        <taxon>Ixodoidea</taxon>
        <taxon>Ixodidae</taxon>
        <taxon>Rhipicephalinae</taxon>
        <taxon>Dermacentor</taxon>
    </lineage>
</organism>
<sequence length="543" mass="56154">MSAISTPSTHRVNLSTQFVTVVWEAAPSKSGTKFVAAGQLVLGTEQASAGQSASEARARSHEPATVAVPAASGRGAMALLSAAWPALLLAFLVPAASGHARVVFPQAEGTTADSQQNASSVQPPVQPGNASSLVFPSCATDAGCPGALMCVEGTCGCPFSRPVLILGGSGKQRLGPLCEPLRGLHEACVWAEQCAASDPGLDCRKGHCQCVGRPSPWGGVCRARSVTKPLIWAACFAVIALIVAGLMFCFAQPANRHKSACFSESCLLSASTGSVLHNPAAQRLLFSHRKADSAGDSRRTSVGCSVRRGSTPRCPGALSAATSCKAPPPPLPRGFLSCHGLQQALDDPRGDLGRSSCSLAAEGASWPPVVLLDRSEPSLELQVISLDTLNAPLASVHSLRRASAPALVVSPCRSQADASSPHVRSEGGEPAAAPPVAAQSVGHDWASKLGEQLANDSYGFTLDISQSSLPAVLSTVSGAVDAEQRRASRQSRLRRNISESLRRELADAWRCSGTLPSSRLLLQPPVFLSPEHLSSAAESPGSD</sequence>
<protein>
    <submittedName>
        <fullName evidence="1">Uncharacterized protein</fullName>
    </submittedName>
</protein>
<evidence type="ECO:0000313" key="2">
    <source>
        <dbReference type="Proteomes" id="UP000821865"/>
    </source>
</evidence>
<reference evidence="1" key="1">
    <citation type="submission" date="2020-05" db="EMBL/GenBank/DDBJ databases">
        <title>Large-scale comparative analyses of tick genomes elucidate their genetic diversity and vector capacities.</title>
        <authorList>
            <person name="Jia N."/>
            <person name="Wang J."/>
            <person name="Shi W."/>
            <person name="Du L."/>
            <person name="Sun Y."/>
            <person name="Zhan W."/>
            <person name="Jiang J."/>
            <person name="Wang Q."/>
            <person name="Zhang B."/>
            <person name="Ji P."/>
            <person name="Sakyi L.B."/>
            <person name="Cui X."/>
            <person name="Yuan T."/>
            <person name="Jiang B."/>
            <person name="Yang W."/>
            <person name="Lam T.T.-Y."/>
            <person name="Chang Q."/>
            <person name="Ding S."/>
            <person name="Wang X."/>
            <person name="Zhu J."/>
            <person name="Ruan X."/>
            <person name="Zhao L."/>
            <person name="Wei J."/>
            <person name="Que T."/>
            <person name="Du C."/>
            <person name="Cheng J."/>
            <person name="Dai P."/>
            <person name="Han X."/>
            <person name="Huang E."/>
            <person name="Gao Y."/>
            <person name="Liu J."/>
            <person name="Shao H."/>
            <person name="Ye R."/>
            <person name="Li L."/>
            <person name="Wei W."/>
            <person name="Wang X."/>
            <person name="Wang C."/>
            <person name="Yang T."/>
            <person name="Huo Q."/>
            <person name="Li W."/>
            <person name="Guo W."/>
            <person name="Chen H."/>
            <person name="Zhou L."/>
            <person name="Ni X."/>
            <person name="Tian J."/>
            <person name="Zhou Y."/>
            <person name="Sheng Y."/>
            <person name="Liu T."/>
            <person name="Pan Y."/>
            <person name="Xia L."/>
            <person name="Li J."/>
            <person name="Zhao F."/>
            <person name="Cao W."/>
        </authorList>
    </citation>
    <scope>NUCLEOTIDE SEQUENCE</scope>
    <source>
        <strain evidence="1">Dsil-2018</strain>
    </source>
</reference>
<dbReference type="Proteomes" id="UP000821865">
    <property type="component" value="Chromosome 8"/>
</dbReference>
<accession>A0ACB8CAD6</accession>
<name>A0ACB8CAD6_DERSI</name>
<proteinExistence type="predicted"/>
<keyword evidence="2" id="KW-1185">Reference proteome</keyword>
<evidence type="ECO:0000313" key="1">
    <source>
        <dbReference type="EMBL" id="KAH7937819.1"/>
    </source>
</evidence>